<feature type="transmembrane region" description="Helical" evidence="1">
    <location>
        <begin position="66"/>
        <end position="86"/>
    </location>
</feature>
<keyword evidence="1" id="KW-0472">Membrane</keyword>
<evidence type="ECO:0000256" key="1">
    <source>
        <dbReference type="SAM" id="Phobius"/>
    </source>
</evidence>
<feature type="transmembrane region" description="Helical" evidence="1">
    <location>
        <begin position="140"/>
        <end position="161"/>
    </location>
</feature>
<name>A0AB38A6C1_9ACTN</name>
<keyword evidence="1" id="KW-1133">Transmembrane helix</keyword>
<dbReference type="Proteomes" id="UP000183687">
    <property type="component" value="Unassembled WGS sequence"/>
</dbReference>
<sequence>MIDKTSAYNTSVYTQEELSIDHASVESYLTHIAFVFLIGGLAGWLYEVFIGAPLNGEPIDLGHGGLGIPFLMIYAIGSVSIELVFGLNRKPLPAVIQLLGSTLLAITLEYSSGLIMLHALQVQAWDYRIPGWDFLTTPDGLICLRASLTFGVMGLLQLRVIDRLYEWLARKNFWVLLVVVWGLIAAVTLVLLNAFLFHVVDVGDIWR</sequence>
<keyword evidence="1" id="KW-0812">Transmembrane</keyword>
<protein>
    <submittedName>
        <fullName evidence="2">ABC-transporter type IV</fullName>
    </submittedName>
</protein>
<feature type="transmembrane region" description="Helical" evidence="1">
    <location>
        <begin position="98"/>
        <end position="120"/>
    </location>
</feature>
<dbReference type="EMBL" id="FNSH01000001">
    <property type="protein sequence ID" value="SEB64091.1"/>
    <property type="molecule type" value="Genomic_DNA"/>
</dbReference>
<evidence type="ECO:0000313" key="2">
    <source>
        <dbReference type="EMBL" id="SEB64091.1"/>
    </source>
</evidence>
<reference evidence="2 3" key="1">
    <citation type="submission" date="2016-10" db="EMBL/GenBank/DDBJ databases">
        <authorList>
            <person name="Varghese N."/>
            <person name="Submissions S."/>
        </authorList>
    </citation>
    <scope>NUCLEOTIDE SEQUENCE [LARGE SCALE GENOMIC DNA]</scope>
    <source>
        <strain evidence="2 3">DSM 20586</strain>
    </source>
</reference>
<dbReference type="InterPro" id="IPR010540">
    <property type="entry name" value="CmpB_TMEM229"/>
</dbReference>
<dbReference type="RefSeq" id="WP_057002087.1">
    <property type="nucleotide sequence ID" value="NZ_FNSH01000001.1"/>
</dbReference>
<accession>A0AB38A6C1</accession>
<feature type="transmembrane region" description="Helical" evidence="1">
    <location>
        <begin position="173"/>
        <end position="197"/>
    </location>
</feature>
<dbReference type="Pfam" id="PF06541">
    <property type="entry name" value="ABC_trans_CmpB"/>
    <property type="match status" value="1"/>
</dbReference>
<evidence type="ECO:0000313" key="3">
    <source>
        <dbReference type="Proteomes" id="UP000183687"/>
    </source>
</evidence>
<proteinExistence type="predicted"/>
<dbReference type="AlphaFoldDB" id="A0AB38A6C1"/>
<comment type="caution">
    <text evidence="2">The sequence shown here is derived from an EMBL/GenBank/DDBJ whole genome shotgun (WGS) entry which is preliminary data.</text>
</comment>
<organism evidence="2 3">
    <name type="scientific">Atopobium minutum</name>
    <dbReference type="NCBI Taxonomy" id="1381"/>
    <lineage>
        <taxon>Bacteria</taxon>
        <taxon>Bacillati</taxon>
        <taxon>Actinomycetota</taxon>
        <taxon>Coriobacteriia</taxon>
        <taxon>Coriobacteriales</taxon>
        <taxon>Atopobiaceae</taxon>
        <taxon>Atopobium</taxon>
    </lineage>
</organism>
<feature type="transmembrane region" description="Helical" evidence="1">
    <location>
        <begin position="28"/>
        <end position="46"/>
    </location>
</feature>
<gene>
    <name evidence="2" type="ORF">SAMN04489746_0790</name>
</gene>